<dbReference type="Pfam" id="PF01863">
    <property type="entry name" value="YgjP-like"/>
    <property type="match status" value="1"/>
</dbReference>
<dbReference type="EMBL" id="JACJKX010000002">
    <property type="protein sequence ID" value="MBM6928077.1"/>
    <property type="molecule type" value="Genomic_DNA"/>
</dbReference>
<dbReference type="InterPro" id="IPR002725">
    <property type="entry name" value="YgjP-like_metallopeptidase"/>
</dbReference>
<dbReference type="Proteomes" id="UP000777002">
    <property type="component" value="Unassembled WGS sequence"/>
</dbReference>
<evidence type="ECO:0000256" key="1">
    <source>
        <dbReference type="SAM" id="MobiDB-lite"/>
    </source>
</evidence>
<comment type="caution">
    <text evidence="3">The sequence shown here is derived from an EMBL/GenBank/DDBJ whole genome shotgun (WGS) entry which is preliminary data.</text>
</comment>
<evidence type="ECO:0000313" key="4">
    <source>
        <dbReference type="Proteomes" id="UP000777002"/>
    </source>
</evidence>
<evidence type="ECO:0000313" key="3">
    <source>
        <dbReference type="EMBL" id="MBM6928077.1"/>
    </source>
</evidence>
<gene>
    <name evidence="3" type="ORF">H5985_02160</name>
</gene>
<sequence length="282" mass="32912">MKQLAFDFFQDWLNEAKSAIREVKKKEPQESDGSSHLSKEPSVGKKDFELTPVVNYRLERAKRKSVGFIIDERGLTVRAPRWVSVAEIEKMLQQKEGWIQKKLAEFERWQKEVGMQSVRFVDGAQLPYLGRPLTLRLDPAAKSVFFSEGAHAWELIVNTAKNTQEERVKDWVQVWFKKEAERYLGDRIQTIAGHALVSFSGWGLSSAKGRWGSCSADRRIRLNWRLIHLDPHLIDYVIAHELAHLDEMNHSDRFWKRVGEIYPDYERARRALKGVYMPMLPF</sequence>
<accession>A0ABS2GT91</accession>
<dbReference type="RefSeq" id="WP_205049672.1">
    <property type="nucleotide sequence ID" value="NZ_JACJKX010000002.1"/>
</dbReference>
<organism evidence="3 4">
    <name type="scientific">Parasutterella secunda</name>
    <dbReference type="NCBI Taxonomy" id="626947"/>
    <lineage>
        <taxon>Bacteria</taxon>
        <taxon>Pseudomonadati</taxon>
        <taxon>Pseudomonadota</taxon>
        <taxon>Betaproteobacteria</taxon>
        <taxon>Burkholderiales</taxon>
        <taxon>Sutterellaceae</taxon>
        <taxon>Parasutterella</taxon>
    </lineage>
</organism>
<dbReference type="PANTHER" id="PTHR30399">
    <property type="entry name" value="UNCHARACTERIZED PROTEIN YGJP"/>
    <property type="match status" value="1"/>
</dbReference>
<dbReference type="Gene3D" id="3.30.2010.10">
    <property type="entry name" value="Metalloproteases ('zincins'), catalytic domain"/>
    <property type="match status" value="1"/>
</dbReference>
<feature type="domain" description="YgjP-like metallopeptidase" evidence="2">
    <location>
        <begin position="65"/>
        <end position="273"/>
    </location>
</feature>
<proteinExistence type="predicted"/>
<evidence type="ECO:0000259" key="2">
    <source>
        <dbReference type="Pfam" id="PF01863"/>
    </source>
</evidence>
<feature type="region of interest" description="Disordered" evidence="1">
    <location>
        <begin position="23"/>
        <end position="43"/>
    </location>
</feature>
<reference evidence="3 4" key="1">
    <citation type="journal article" date="2021" name="Sci. Rep.">
        <title>The distribution of antibiotic resistance genes in chicken gut microbiota commensals.</title>
        <authorList>
            <person name="Juricova H."/>
            <person name="Matiasovicova J."/>
            <person name="Kubasova T."/>
            <person name="Cejkova D."/>
            <person name="Rychlik I."/>
        </authorList>
    </citation>
    <scope>NUCLEOTIDE SEQUENCE [LARGE SCALE GENOMIC DNA]</scope>
    <source>
        <strain evidence="3 4">An562</strain>
    </source>
</reference>
<name>A0ABS2GT91_9BURK</name>
<dbReference type="PANTHER" id="PTHR30399:SF1">
    <property type="entry name" value="UTP PYROPHOSPHATASE"/>
    <property type="match status" value="1"/>
</dbReference>
<protein>
    <submittedName>
        <fullName evidence="3">M48 family metallopeptidase</fullName>
    </submittedName>
</protein>
<keyword evidence="4" id="KW-1185">Reference proteome</keyword>
<dbReference type="InterPro" id="IPR053136">
    <property type="entry name" value="UTP_pyrophosphatase-like"/>
</dbReference>
<dbReference type="CDD" id="cd07344">
    <property type="entry name" value="M48_yhfN_like"/>
    <property type="match status" value="1"/>
</dbReference>